<dbReference type="AlphaFoldDB" id="A0A315ZU88"/>
<protein>
    <submittedName>
        <fullName evidence="8">D-3-phosphoglycerate dehydrogenase</fullName>
    </submittedName>
</protein>
<dbReference type="Pfam" id="PF00389">
    <property type="entry name" value="2-Hacid_dh"/>
    <property type="match status" value="1"/>
</dbReference>
<dbReference type="GO" id="GO:0016616">
    <property type="term" value="F:oxidoreductase activity, acting on the CH-OH group of donors, NAD or NADP as acceptor"/>
    <property type="evidence" value="ECO:0007669"/>
    <property type="project" value="InterPro"/>
</dbReference>
<evidence type="ECO:0000256" key="4">
    <source>
        <dbReference type="ARBA" id="ARBA00023027"/>
    </source>
</evidence>
<evidence type="ECO:0000259" key="6">
    <source>
        <dbReference type="Pfam" id="PF00389"/>
    </source>
</evidence>
<reference evidence="9" key="1">
    <citation type="submission" date="2017-07" db="EMBL/GenBank/DDBJ databases">
        <authorList>
            <person name="Varghese N."/>
            <person name="Submissions S."/>
        </authorList>
    </citation>
    <scope>NUCLEOTIDE SEQUENCE [LARGE SCALE GENOMIC DNA]</scope>
    <source>
        <strain evidence="9">NLAE-zl-C134</strain>
    </source>
</reference>
<sequence>MKILVTPTSLQPNKGGEALKVLQEFSNDLVFNELGRPLTEDELIPLLKDCDGYVAGLDYVTEKVISSCPNLKVISRYGAGYDRVDIAAAKANGIPVTNTPGVNAEAVGELAFSLILSLARRIPYLNQSTRSGEWVRSTGMELKGKTIGIMGLGAIGKVVARCARGFEMNILAYDPYIDKTYCAEHNIGIRTFDEMIEEADVISLHLPLTDSTRHLINSDTIARMKPSAILINTSRGGIIDEDAACHALRETRLGGLGLDAFEIEPPTESKLFELDNVVVTPHTGAHTKEATENMAYGSIKNLIDVLSGKECPFIVNR</sequence>
<dbReference type="RefSeq" id="WP_109712882.1">
    <property type="nucleotide sequence ID" value="NZ_QGDS01000011.1"/>
</dbReference>
<dbReference type="InterPro" id="IPR006139">
    <property type="entry name" value="D-isomer_2_OHA_DH_cat_dom"/>
</dbReference>
<dbReference type="PROSITE" id="PS00670">
    <property type="entry name" value="D_2_HYDROXYACID_DH_2"/>
    <property type="match status" value="1"/>
</dbReference>
<organism evidence="8 9">
    <name type="scientific">Faecalicatena contorta</name>
    <dbReference type="NCBI Taxonomy" id="39482"/>
    <lineage>
        <taxon>Bacteria</taxon>
        <taxon>Bacillati</taxon>
        <taxon>Bacillota</taxon>
        <taxon>Clostridia</taxon>
        <taxon>Lachnospirales</taxon>
        <taxon>Lachnospiraceae</taxon>
        <taxon>Faecalicatena</taxon>
    </lineage>
</organism>
<dbReference type="InterPro" id="IPR006140">
    <property type="entry name" value="D-isomer_DH_NAD-bd"/>
</dbReference>
<evidence type="ECO:0000259" key="7">
    <source>
        <dbReference type="Pfam" id="PF02826"/>
    </source>
</evidence>
<evidence type="ECO:0000256" key="5">
    <source>
        <dbReference type="RuleBase" id="RU003719"/>
    </source>
</evidence>
<evidence type="ECO:0000313" key="9">
    <source>
        <dbReference type="Proteomes" id="UP000254051"/>
    </source>
</evidence>
<evidence type="ECO:0000256" key="2">
    <source>
        <dbReference type="ARBA" id="ARBA00022605"/>
    </source>
</evidence>
<comment type="similarity">
    <text evidence="1 5">Belongs to the D-isomer specific 2-hydroxyacid dehydrogenase family.</text>
</comment>
<name>A0A315ZU88_9FIRM</name>
<proteinExistence type="inferred from homology"/>
<dbReference type="InterPro" id="IPR029753">
    <property type="entry name" value="D-isomer_DH_CS"/>
</dbReference>
<feature type="domain" description="D-isomer specific 2-hydroxyacid dehydrogenase NAD-binding" evidence="7">
    <location>
        <begin position="112"/>
        <end position="284"/>
    </location>
</feature>
<dbReference type="InterPro" id="IPR050857">
    <property type="entry name" value="D-2-hydroxyacid_DH"/>
</dbReference>
<dbReference type="PANTHER" id="PTHR42789">
    <property type="entry name" value="D-ISOMER SPECIFIC 2-HYDROXYACID DEHYDROGENASE FAMILY PROTEIN (AFU_ORTHOLOGUE AFUA_6G10090)"/>
    <property type="match status" value="1"/>
</dbReference>
<dbReference type="CDD" id="cd12172">
    <property type="entry name" value="PGDH_like_2"/>
    <property type="match status" value="1"/>
</dbReference>
<keyword evidence="4" id="KW-0520">NAD</keyword>
<dbReference type="OrthoDB" id="9805416at2"/>
<dbReference type="InterPro" id="IPR036291">
    <property type="entry name" value="NAD(P)-bd_dom_sf"/>
</dbReference>
<dbReference type="InterPro" id="IPR029752">
    <property type="entry name" value="D-isomer_DH_CS1"/>
</dbReference>
<dbReference type="GO" id="GO:0051287">
    <property type="term" value="F:NAD binding"/>
    <property type="evidence" value="ECO:0007669"/>
    <property type="project" value="InterPro"/>
</dbReference>
<dbReference type="Pfam" id="PF02826">
    <property type="entry name" value="2-Hacid_dh_C"/>
    <property type="match status" value="1"/>
</dbReference>
<dbReference type="PANTHER" id="PTHR42789:SF1">
    <property type="entry name" value="D-ISOMER SPECIFIC 2-HYDROXYACID DEHYDROGENASE FAMILY PROTEIN (AFU_ORTHOLOGUE AFUA_6G10090)"/>
    <property type="match status" value="1"/>
</dbReference>
<evidence type="ECO:0000256" key="1">
    <source>
        <dbReference type="ARBA" id="ARBA00005854"/>
    </source>
</evidence>
<evidence type="ECO:0000313" key="8">
    <source>
        <dbReference type="EMBL" id="SUQ15236.1"/>
    </source>
</evidence>
<gene>
    <name evidence="8" type="ORF">SAMN05216529_11120</name>
</gene>
<dbReference type="EMBL" id="UHJJ01000011">
    <property type="protein sequence ID" value="SUQ15236.1"/>
    <property type="molecule type" value="Genomic_DNA"/>
</dbReference>
<dbReference type="PROSITE" id="PS00671">
    <property type="entry name" value="D_2_HYDROXYACID_DH_3"/>
    <property type="match status" value="1"/>
</dbReference>
<dbReference type="Proteomes" id="UP000254051">
    <property type="component" value="Unassembled WGS sequence"/>
</dbReference>
<feature type="domain" description="D-isomer specific 2-hydroxyacid dehydrogenase catalytic" evidence="6">
    <location>
        <begin position="19"/>
        <end position="316"/>
    </location>
</feature>
<keyword evidence="2" id="KW-0028">Amino-acid biosynthesis</keyword>
<dbReference type="SUPFAM" id="SSF51735">
    <property type="entry name" value="NAD(P)-binding Rossmann-fold domains"/>
    <property type="match status" value="1"/>
</dbReference>
<dbReference type="GO" id="GO:0008652">
    <property type="term" value="P:amino acid biosynthetic process"/>
    <property type="evidence" value="ECO:0007669"/>
    <property type="project" value="UniProtKB-KW"/>
</dbReference>
<accession>A0A315ZU88</accession>
<evidence type="ECO:0000256" key="3">
    <source>
        <dbReference type="ARBA" id="ARBA00023002"/>
    </source>
</evidence>
<dbReference type="FunFam" id="3.40.50.720:FF:000203">
    <property type="entry name" value="D-3-phosphoglycerate dehydrogenase (SerA)"/>
    <property type="match status" value="1"/>
</dbReference>
<keyword evidence="3 5" id="KW-0560">Oxidoreductase</keyword>
<dbReference type="PROSITE" id="PS00065">
    <property type="entry name" value="D_2_HYDROXYACID_DH_1"/>
    <property type="match status" value="1"/>
</dbReference>
<dbReference type="Gene3D" id="3.40.50.720">
    <property type="entry name" value="NAD(P)-binding Rossmann-like Domain"/>
    <property type="match status" value="2"/>
</dbReference>
<dbReference type="SUPFAM" id="SSF52283">
    <property type="entry name" value="Formate/glycerate dehydrogenase catalytic domain-like"/>
    <property type="match status" value="1"/>
</dbReference>
<keyword evidence="9" id="KW-1185">Reference proteome</keyword>